<dbReference type="EMBL" id="JAUIZM010000006">
    <property type="protein sequence ID" value="KAK1377986.1"/>
    <property type="molecule type" value="Genomic_DNA"/>
</dbReference>
<dbReference type="Proteomes" id="UP001237642">
    <property type="component" value="Unassembled WGS sequence"/>
</dbReference>
<keyword evidence="5" id="KW-1185">Reference proteome</keyword>
<feature type="region of interest" description="Disordered" evidence="2">
    <location>
        <begin position="43"/>
        <end position="64"/>
    </location>
</feature>
<evidence type="ECO:0000256" key="2">
    <source>
        <dbReference type="SAM" id="MobiDB-lite"/>
    </source>
</evidence>
<reference evidence="4" key="1">
    <citation type="submission" date="2023-02" db="EMBL/GenBank/DDBJ databases">
        <title>Genome of toxic invasive species Heracleum sosnowskyi carries increased number of genes despite the absence of recent whole-genome duplications.</title>
        <authorList>
            <person name="Schelkunov M."/>
            <person name="Shtratnikova V."/>
            <person name="Makarenko M."/>
            <person name="Klepikova A."/>
            <person name="Omelchenko D."/>
            <person name="Novikova G."/>
            <person name="Obukhova E."/>
            <person name="Bogdanov V."/>
            <person name="Penin A."/>
            <person name="Logacheva M."/>
        </authorList>
    </citation>
    <scope>NUCLEOTIDE SEQUENCE</scope>
    <source>
        <strain evidence="4">Hsosn_3</strain>
        <tissue evidence="4">Leaf</tissue>
    </source>
</reference>
<dbReference type="InterPro" id="IPR007321">
    <property type="entry name" value="Transposase_28"/>
</dbReference>
<feature type="coiled-coil region" evidence="1">
    <location>
        <begin position="499"/>
        <end position="596"/>
    </location>
</feature>
<gene>
    <name evidence="4" type="ORF">POM88_024730</name>
</gene>
<accession>A0AAD8MLQ2</accession>
<keyword evidence="1" id="KW-0175">Coiled coil</keyword>
<feature type="region of interest" description="Disordered" evidence="2">
    <location>
        <begin position="379"/>
        <end position="401"/>
    </location>
</feature>
<comment type="caution">
    <text evidence="4">The sequence shown here is derived from an EMBL/GenBank/DDBJ whole genome shotgun (WGS) entry which is preliminary data.</text>
</comment>
<feature type="compositionally biased region" description="Basic and acidic residues" evidence="2">
    <location>
        <begin position="379"/>
        <end position="394"/>
    </location>
</feature>
<reference evidence="4" key="2">
    <citation type="submission" date="2023-05" db="EMBL/GenBank/DDBJ databases">
        <authorList>
            <person name="Schelkunov M.I."/>
        </authorList>
    </citation>
    <scope>NUCLEOTIDE SEQUENCE</scope>
    <source>
        <strain evidence="4">Hsosn_3</strain>
        <tissue evidence="4">Leaf</tissue>
    </source>
</reference>
<protein>
    <recommendedName>
        <fullName evidence="3">Transposase (putative) gypsy type domain-containing protein</fullName>
    </recommendedName>
</protein>
<sequence length="615" mass="68264">MSTLSLSSETTISTSLDKHLSVGEPLDSPINLDHLEIPNVEISSGFSSSGNGDEAHASPPLTPGTVAEREREVEESLVAGQLEFGDNTSFNVSSIFSNPSMRVDVNKNWVDLSVGGYRCDIPNPDDRIWNMPKYGMHGIPLIHFDYGLRLPLHPFFLCMFEAVGCGIAQMTPNIVAQISGFIARCAEVDRLPSLNLFFSIYNIHYAQGQVYFYKRAGVRLVNVKSSNHGWHGKWLFWYGKDLEFMPSCRAVPKDTTDLLNNLSKYDATFLEAFLGTWSPYNWSQLKDESFLGGHNLSGRSLRQVLDEGLKDEIDKASMLIAKRPRSQLPRGDVELVPGGSVNAASGSVPIAGNTEDVVLSRGEDIELITRERKKSRVKVTNDDSERVAARRGQEPAKSGAARSLTITGLRGGDRPPVFQPDVAVDSARFEVQPFESWTVGSHVPLRVFGAFDLPQDFSSYVDRAHGDVADRCLTRAERFLADMTHIVREYRADVDGQWRAESIREMTTLKEQRVAAERRAKEAEKRVGDLTLELEKLKVEAEGASQSVDKLSDELRKAKELNADRQRESDRVGLELDRCRSDKDTLANEVSLLKAEVAKGVEEIANGLEAGYGHC</sequence>
<name>A0AAD8MLQ2_9APIA</name>
<proteinExistence type="predicted"/>
<evidence type="ECO:0000313" key="4">
    <source>
        <dbReference type="EMBL" id="KAK1377986.1"/>
    </source>
</evidence>
<evidence type="ECO:0000256" key="1">
    <source>
        <dbReference type="SAM" id="Coils"/>
    </source>
</evidence>
<organism evidence="4 5">
    <name type="scientific">Heracleum sosnowskyi</name>
    <dbReference type="NCBI Taxonomy" id="360622"/>
    <lineage>
        <taxon>Eukaryota</taxon>
        <taxon>Viridiplantae</taxon>
        <taxon>Streptophyta</taxon>
        <taxon>Embryophyta</taxon>
        <taxon>Tracheophyta</taxon>
        <taxon>Spermatophyta</taxon>
        <taxon>Magnoliopsida</taxon>
        <taxon>eudicotyledons</taxon>
        <taxon>Gunneridae</taxon>
        <taxon>Pentapetalae</taxon>
        <taxon>asterids</taxon>
        <taxon>campanulids</taxon>
        <taxon>Apiales</taxon>
        <taxon>Apiaceae</taxon>
        <taxon>Apioideae</taxon>
        <taxon>apioid superclade</taxon>
        <taxon>Tordylieae</taxon>
        <taxon>Tordyliinae</taxon>
        <taxon>Heracleum</taxon>
    </lineage>
</organism>
<evidence type="ECO:0000313" key="5">
    <source>
        <dbReference type="Proteomes" id="UP001237642"/>
    </source>
</evidence>
<evidence type="ECO:0000259" key="3">
    <source>
        <dbReference type="Pfam" id="PF04195"/>
    </source>
</evidence>
<feature type="domain" description="Transposase (putative) gypsy type" evidence="3">
    <location>
        <begin position="143"/>
        <end position="203"/>
    </location>
</feature>
<dbReference type="AlphaFoldDB" id="A0AAD8MLQ2"/>
<dbReference type="Pfam" id="PF04195">
    <property type="entry name" value="Transposase_28"/>
    <property type="match status" value="1"/>
</dbReference>